<dbReference type="UniPathway" id="UPA00115">
    <property type="reaction ID" value="UER00410"/>
</dbReference>
<evidence type="ECO:0000313" key="18">
    <source>
        <dbReference type="Proteomes" id="UP000291343"/>
    </source>
</evidence>
<dbReference type="GO" id="GO:0050661">
    <property type="term" value="F:NADP binding"/>
    <property type="evidence" value="ECO:0007669"/>
    <property type="project" value="InterPro"/>
</dbReference>
<dbReference type="InterPro" id="IPR036291">
    <property type="entry name" value="NAD(P)-bd_dom_sf"/>
</dbReference>
<keyword evidence="10 12" id="KW-0570">Pentose shunt</keyword>
<keyword evidence="9 15" id="KW-0311">Gluconate utilization</keyword>
<keyword evidence="8 12" id="KW-0560">Oxidoreductase</keyword>
<feature type="domain" description="6-phosphogluconate dehydrogenase C-terminal" evidence="16">
    <location>
        <begin position="166"/>
        <end position="456"/>
    </location>
</feature>
<dbReference type="NCBIfam" id="NF006765">
    <property type="entry name" value="PRK09287.1"/>
    <property type="match status" value="1"/>
</dbReference>
<dbReference type="SUPFAM" id="SSF51735">
    <property type="entry name" value="NAD(P)-binding Rossmann-fold domains"/>
    <property type="match status" value="1"/>
</dbReference>
<dbReference type="GO" id="GO:0019521">
    <property type="term" value="P:D-gluconate metabolic process"/>
    <property type="evidence" value="ECO:0007669"/>
    <property type="project" value="UniProtKB-KW"/>
</dbReference>
<proteinExistence type="inferred from homology"/>
<feature type="active site" description="Proton donor" evidence="13">
    <location>
        <position position="177"/>
    </location>
</feature>
<dbReference type="Pfam" id="PF00393">
    <property type="entry name" value="6PGD"/>
    <property type="match status" value="1"/>
</dbReference>
<dbReference type="NCBIfam" id="TIGR00873">
    <property type="entry name" value="gnd"/>
    <property type="match status" value="1"/>
</dbReference>
<evidence type="ECO:0000256" key="10">
    <source>
        <dbReference type="ARBA" id="ARBA00023126"/>
    </source>
</evidence>
<gene>
    <name evidence="17" type="ORF">LSTR_LSTR004001</name>
</gene>
<dbReference type="EC" id="1.1.1.44" evidence="5 12"/>
<dbReference type="FunCoup" id="A0A482WFA4">
    <property type="interactions" value="988"/>
</dbReference>
<dbReference type="PIRSF" id="PIRSF000109">
    <property type="entry name" value="6PGD"/>
    <property type="match status" value="1"/>
</dbReference>
<keyword evidence="18" id="KW-1185">Reference proteome</keyword>
<dbReference type="GO" id="GO:0004616">
    <property type="term" value="F:phosphogluconate dehydrogenase (decarboxylating) activity"/>
    <property type="evidence" value="ECO:0007669"/>
    <property type="project" value="UniProtKB-EC"/>
</dbReference>
<evidence type="ECO:0000256" key="15">
    <source>
        <dbReference type="RuleBase" id="RU000485"/>
    </source>
</evidence>
<keyword evidence="7 12" id="KW-0521">NADP</keyword>
<evidence type="ECO:0000256" key="8">
    <source>
        <dbReference type="ARBA" id="ARBA00023002"/>
    </source>
</evidence>
<evidence type="ECO:0000256" key="14">
    <source>
        <dbReference type="PIRSR" id="PIRSR000109-2"/>
    </source>
</evidence>
<dbReference type="PANTHER" id="PTHR11811">
    <property type="entry name" value="6-PHOSPHOGLUCONATE DEHYDROGENASE"/>
    <property type="match status" value="1"/>
</dbReference>
<dbReference type="InterPro" id="IPR006113">
    <property type="entry name" value="6PGDH_Gnd/GntZ"/>
</dbReference>
<dbReference type="FunFam" id="1.10.1040.10:FF:000002">
    <property type="entry name" value="6-phosphogluconate dehydrogenase, decarboxylating"/>
    <property type="match status" value="1"/>
</dbReference>
<dbReference type="OrthoDB" id="434986at2759"/>
<evidence type="ECO:0000256" key="5">
    <source>
        <dbReference type="ARBA" id="ARBA00013011"/>
    </source>
</evidence>
<evidence type="ECO:0000256" key="2">
    <source>
        <dbReference type="ARBA" id="ARBA00004874"/>
    </source>
</evidence>
<protein>
    <recommendedName>
        <fullName evidence="6 12">6-phosphogluconate dehydrogenase, decarboxylating</fullName>
        <ecNumber evidence="5 12">1.1.1.44</ecNumber>
    </recommendedName>
</protein>
<dbReference type="EMBL" id="QKKF02037473">
    <property type="protein sequence ID" value="RZF32138.1"/>
    <property type="molecule type" value="Genomic_DNA"/>
</dbReference>
<feature type="binding site" description="in other chain" evidence="14">
    <location>
        <position position="247"/>
    </location>
    <ligand>
        <name>substrate</name>
        <note>ligand shared between dimeric partners</note>
    </ligand>
</feature>
<comment type="subunit">
    <text evidence="4 12">Homodimer.</text>
</comment>
<dbReference type="AlphaFoldDB" id="A0A482WFA4"/>
<evidence type="ECO:0000256" key="7">
    <source>
        <dbReference type="ARBA" id="ARBA00022857"/>
    </source>
</evidence>
<dbReference type="InterPro" id="IPR006183">
    <property type="entry name" value="Pgluconate_DH"/>
</dbReference>
<dbReference type="FunFam" id="3.40.50.720:FF:000007">
    <property type="entry name" value="6-phosphogluconate dehydrogenase, decarboxylating"/>
    <property type="match status" value="1"/>
</dbReference>
<evidence type="ECO:0000313" key="17">
    <source>
        <dbReference type="EMBL" id="RZF32138.1"/>
    </source>
</evidence>
<evidence type="ECO:0000256" key="11">
    <source>
        <dbReference type="ARBA" id="ARBA00048640"/>
    </source>
</evidence>
<feature type="binding site" description="in other chain" evidence="14">
    <location>
        <position position="274"/>
    </location>
    <ligand>
        <name>substrate</name>
        <note>ligand shared between dimeric partners</note>
    </ligand>
</feature>
<evidence type="ECO:0000256" key="9">
    <source>
        <dbReference type="ARBA" id="ARBA00023064"/>
    </source>
</evidence>
<evidence type="ECO:0000256" key="3">
    <source>
        <dbReference type="ARBA" id="ARBA00008419"/>
    </source>
</evidence>
<comment type="similarity">
    <text evidence="3 12 15">Belongs to the 6-phosphogluconate dehydrogenase family.</text>
</comment>
<dbReference type="GO" id="GO:0006098">
    <property type="term" value="P:pentose-phosphate shunt"/>
    <property type="evidence" value="ECO:0007669"/>
    <property type="project" value="UniProtKB-UniPathway"/>
</dbReference>
<comment type="pathway">
    <text evidence="2 12 15">Carbohydrate degradation; pentose phosphate pathway; D-ribulose 5-phosphate from D-glucose 6-phosphate (oxidative stage): step 3/3.</text>
</comment>
<dbReference type="Gene3D" id="1.20.5.320">
    <property type="entry name" value="6-Phosphogluconate Dehydrogenase, domain 3"/>
    <property type="match status" value="1"/>
</dbReference>
<dbReference type="Gene3D" id="1.10.1040.10">
    <property type="entry name" value="N-(1-d-carboxylethyl)-l-norvaline Dehydrogenase, domain 2"/>
    <property type="match status" value="1"/>
</dbReference>
<dbReference type="Proteomes" id="UP000291343">
    <property type="component" value="Unassembled WGS sequence"/>
</dbReference>
<comment type="function">
    <text evidence="1 12">Catalyzes the oxidative decarboxylation of 6-phosphogluconate to ribulose 5-phosphate and CO(2), with concomitant reduction of NADP to NADPH.</text>
</comment>
<dbReference type="PROSITE" id="PS00461">
    <property type="entry name" value="6PGD"/>
    <property type="match status" value="1"/>
</dbReference>
<feature type="binding site" evidence="14">
    <location>
        <position position="439"/>
    </location>
    <ligand>
        <name>substrate</name>
        <note>ligand shared between dimeric partners</note>
    </ligand>
</feature>
<organism evidence="17 18">
    <name type="scientific">Laodelphax striatellus</name>
    <name type="common">Small brown planthopper</name>
    <name type="synonym">Delphax striatella</name>
    <dbReference type="NCBI Taxonomy" id="195883"/>
    <lineage>
        <taxon>Eukaryota</taxon>
        <taxon>Metazoa</taxon>
        <taxon>Ecdysozoa</taxon>
        <taxon>Arthropoda</taxon>
        <taxon>Hexapoda</taxon>
        <taxon>Insecta</taxon>
        <taxon>Pterygota</taxon>
        <taxon>Neoptera</taxon>
        <taxon>Paraneoptera</taxon>
        <taxon>Hemiptera</taxon>
        <taxon>Auchenorrhyncha</taxon>
        <taxon>Fulgoroidea</taxon>
        <taxon>Delphacidae</taxon>
        <taxon>Criomorphinae</taxon>
        <taxon>Laodelphax</taxon>
    </lineage>
</organism>
<feature type="binding site" evidence="14">
    <location>
        <position position="433"/>
    </location>
    <ligand>
        <name>substrate</name>
        <note>ligand shared between dimeric partners</note>
    </ligand>
</feature>
<dbReference type="PRINTS" id="PR00076">
    <property type="entry name" value="6PGDHDRGNASE"/>
</dbReference>
<dbReference type="STRING" id="195883.A0A482WFA4"/>
<evidence type="ECO:0000256" key="4">
    <source>
        <dbReference type="ARBA" id="ARBA00011738"/>
    </source>
</evidence>
<dbReference type="SMART" id="SM01350">
    <property type="entry name" value="6PGD"/>
    <property type="match status" value="1"/>
</dbReference>
<evidence type="ECO:0000256" key="13">
    <source>
        <dbReference type="PIRSR" id="PIRSR000109-1"/>
    </source>
</evidence>
<dbReference type="FunFam" id="1.20.5.320:FF:000002">
    <property type="entry name" value="6-phosphogluconate dehydrogenase, decarboxylating"/>
    <property type="match status" value="1"/>
</dbReference>
<feature type="binding site" description="in other chain" evidence="14">
    <location>
        <position position="178"/>
    </location>
    <ligand>
        <name>substrate</name>
        <note>ligand shared between dimeric partners</note>
    </ligand>
</feature>
<evidence type="ECO:0000256" key="6">
    <source>
        <dbReference type="ARBA" id="ARBA00018193"/>
    </source>
</evidence>
<dbReference type="InterPro" id="IPR013328">
    <property type="entry name" value="6PGD_dom2"/>
</dbReference>
<evidence type="ECO:0000256" key="12">
    <source>
        <dbReference type="PIRNR" id="PIRNR000109"/>
    </source>
</evidence>
<comment type="caution">
    <text evidence="17">The sequence shown here is derived from an EMBL/GenBank/DDBJ whole genome shotgun (WGS) entry which is preliminary data.</text>
</comment>
<dbReference type="SUPFAM" id="SSF48179">
    <property type="entry name" value="6-phosphogluconate dehydrogenase C-terminal domain-like"/>
    <property type="match status" value="1"/>
</dbReference>
<dbReference type="SMR" id="A0A482WFA4"/>
<dbReference type="Pfam" id="PF03446">
    <property type="entry name" value="NAD_binding_2"/>
    <property type="match status" value="1"/>
</dbReference>
<comment type="catalytic activity">
    <reaction evidence="11 12 15">
        <text>6-phospho-D-gluconate + NADP(+) = D-ribulose 5-phosphate + CO2 + NADPH</text>
        <dbReference type="Rhea" id="RHEA:10116"/>
        <dbReference type="ChEBI" id="CHEBI:16526"/>
        <dbReference type="ChEBI" id="CHEBI:57783"/>
        <dbReference type="ChEBI" id="CHEBI:58121"/>
        <dbReference type="ChEBI" id="CHEBI:58349"/>
        <dbReference type="ChEBI" id="CHEBI:58759"/>
        <dbReference type="EC" id="1.1.1.44"/>
    </reaction>
</comment>
<dbReference type="InterPro" id="IPR006184">
    <property type="entry name" value="6PGdom_BS"/>
</dbReference>
<dbReference type="InterPro" id="IPR006114">
    <property type="entry name" value="6PGDH_C"/>
</dbReference>
<feature type="binding site" description="in other chain" evidence="14">
    <location>
        <begin position="173"/>
        <end position="174"/>
    </location>
    <ligand>
        <name>substrate</name>
        <note>ligand shared between dimeric partners</note>
    </ligand>
</feature>
<reference evidence="17 18" key="1">
    <citation type="journal article" date="2017" name="Gigascience">
        <title>Genome sequence of the small brown planthopper, Laodelphax striatellus.</title>
        <authorList>
            <person name="Zhu J."/>
            <person name="Jiang F."/>
            <person name="Wang X."/>
            <person name="Yang P."/>
            <person name="Bao Y."/>
            <person name="Zhao W."/>
            <person name="Wang W."/>
            <person name="Lu H."/>
            <person name="Wang Q."/>
            <person name="Cui N."/>
            <person name="Li J."/>
            <person name="Chen X."/>
            <person name="Luo L."/>
            <person name="Yu J."/>
            <person name="Kang L."/>
            <person name="Cui F."/>
        </authorList>
    </citation>
    <scope>NUCLEOTIDE SEQUENCE [LARGE SCALE GENOMIC DNA]</scope>
    <source>
        <strain evidence="17">Lst14</strain>
    </source>
</reference>
<feature type="binding site" description="in other chain" evidence="14">
    <location>
        <position position="90"/>
    </location>
    <ligand>
        <name>substrate</name>
        <note>ligand shared between dimeric partners</note>
    </ligand>
</feature>
<name>A0A482WFA4_LAOST</name>
<accession>A0A482WFA4</accession>
<dbReference type="InterPro" id="IPR008927">
    <property type="entry name" value="6-PGluconate_DH-like_C_sf"/>
</dbReference>
<evidence type="ECO:0000259" key="16">
    <source>
        <dbReference type="SMART" id="SM01350"/>
    </source>
</evidence>
<feature type="binding site" description="in other chain" evidence="14">
    <location>
        <begin position="116"/>
        <end position="118"/>
    </location>
    <ligand>
        <name>substrate</name>
        <note>ligand shared between dimeric partners</note>
    </ligand>
</feature>
<dbReference type="Gene3D" id="3.40.50.720">
    <property type="entry name" value="NAD(P)-binding Rossmann-like Domain"/>
    <property type="match status" value="1"/>
</dbReference>
<feature type="active site" description="Proton acceptor" evidence="13">
    <location>
        <position position="170"/>
    </location>
</feature>
<evidence type="ECO:0000256" key="1">
    <source>
        <dbReference type="ARBA" id="ARBA00002526"/>
    </source>
</evidence>
<sequence length="469" mass="51524">MGQNLILNMNDHGFVVCAYNRTTDKVDAFLKNEAKGTKVIGAKSLEDMVSKLKKPRRVMMLVKAGSAVDDFINKLIPLLEKGDIIIDGGNSEYQDTTRRVKECREKGILFVGSGVSGGEDGARYGPSLMPGIHEDAWPHIKPIFQGIAAKAGGEPCCDWVGNGGAGHFVKMVHNGIEYGDMQLICEAYDLMKSALNMTPDEMSKVFEEWNKGELDSFLIEITTNILKFKDTDGKPLVEKIRDSAGQKGTGKWTAIAALDYGMPVTLIGESVFSRCLSSLIDERQKASTVLKGPAVAVYKGDKKKFLDSIRQALYASKIISYAQGFMLMREAAKIYDWNLNYGGIALMWRGGCIIRSAFLGNIKTAFERDPELTNLLLDGFFSEAVQSCQASWREVVAQGALLGVPTPAFSTALAFYDGYRRDRLPANLLQAQRDYFGAHTYELLNAPGKFIHTNWTGHGGNVSASTYDA</sequence>
<dbReference type="InterPro" id="IPR006115">
    <property type="entry name" value="6PGDH_NADP-bd"/>
</dbReference>
<dbReference type="InParanoid" id="A0A482WFA4"/>